<feature type="domain" description="N-acetyltransferase" evidence="1">
    <location>
        <begin position="11"/>
        <end position="152"/>
    </location>
</feature>
<accession>A0A0A0D8P6</accession>
<protein>
    <submittedName>
        <fullName evidence="2">Acetyltransferase domain protein</fullName>
    </submittedName>
</protein>
<sequence>MTAIPVLETRRLLLRPLELADAPAVQRLFPHWEVVRHLNARVPWPYPPDGALAHLRDMLLPAMARGEAWHWSLRLKSAPDELIGSISLRAGDENENRGFWLGAPWHGQGLMTEAADRVTDYWFEDLGFPVLRMSKAIGNAGSRRISEKSGMRVVATMERDYVSGRLPSELWEITREEWRARRRGQTAGG</sequence>
<dbReference type="PANTHER" id="PTHR43792">
    <property type="entry name" value="GNAT FAMILY, PUTATIVE (AFU_ORTHOLOGUE AFUA_3G00765)-RELATED-RELATED"/>
    <property type="match status" value="1"/>
</dbReference>
<dbReference type="EMBL" id="JANX01000197">
    <property type="protein sequence ID" value="KGM33327.1"/>
    <property type="molecule type" value="Genomic_DNA"/>
</dbReference>
<comment type="caution">
    <text evidence="2">The sequence shown here is derived from an EMBL/GenBank/DDBJ whole genome shotgun (WGS) entry which is preliminary data.</text>
</comment>
<dbReference type="Proteomes" id="UP000029995">
    <property type="component" value="Unassembled WGS sequence"/>
</dbReference>
<dbReference type="GO" id="GO:0016747">
    <property type="term" value="F:acyltransferase activity, transferring groups other than amino-acyl groups"/>
    <property type="evidence" value="ECO:0007669"/>
    <property type="project" value="InterPro"/>
</dbReference>
<dbReference type="Pfam" id="PF13302">
    <property type="entry name" value="Acetyltransf_3"/>
    <property type="match status" value="1"/>
</dbReference>
<evidence type="ECO:0000313" key="3">
    <source>
        <dbReference type="Proteomes" id="UP000029995"/>
    </source>
</evidence>
<dbReference type="InterPro" id="IPR051531">
    <property type="entry name" value="N-acetyltransferase"/>
</dbReference>
<evidence type="ECO:0000313" key="2">
    <source>
        <dbReference type="EMBL" id="KGM33327.1"/>
    </source>
</evidence>
<dbReference type="PANTHER" id="PTHR43792:SF1">
    <property type="entry name" value="N-ACETYLTRANSFERASE DOMAIN-CONTAINING PROTEIN"/>
    <property type="match status" value="1"/>
</dbReference>
<name>A0A0A0D8P6_9PROT</name>
<keyword evidence="2" id="KW-0808">Transferase</keyword>
<organism evidence="2 3">
    <name type="scientific">Inquilinus limosus MP06</name>
    <dbReference type="NCBI Taxonomy" id="1398085"/>
    <lineage>
        <taxon>Bacteria</taxon>
        <taxon>Pseudomonadati</taxon>
        <taxon>Pseudomonadota</taxon>
        <taxon>Alphaproteobacteria</taxon>
        <taxon>Rhodospirillales</taxon>
        <taxon>Rhodospirillaceae</taxon>
        <taxon>Inquilinus</taxon>
    </lineage>
</organism>
<evidence type="ECO:0000259" key="1">
    <source>
        <dbReference type="Pfam" id="PF13302"/>
    </source>
</evidence>
<dbReference type="InterPro" id="IPR016181">
    <property type="entry name" value="Acyl_CoA_acyltransferase"/>
</dbReference>
<dbReference type="SUPFAM" id="SSF55729">
    <property type="entry name" value="Acyl-CoA N-acyltransferases (Nat)"/>
    <property type="match status" value="1"/>
</dbReference>
<proteinExistence type="predicted"/>
<reference evidence="2 3" key="1">
    <citation type="submission" date="2014-01" db="EMBL/GenBank/DDBJ databases">
        <title>Genome sequence determination for a cystic fibrosis isolate, Inquilinus limosus.</title>
        <authorList>
            <person name="Pino M."/>
            <person name="Di Conza J."/>
            <person name="Gutkind G."/>
        </authorList>
    </citation>
    <scope>NUCLEOTIDE SEQUENCE [LARGE SCALE GENOMIC DNA]</scope>
    <source>
        <strain evidence="2 3">MP06</strain>
    </source>
</reference>
<dbReference type="AlphaFoldDB" id="A0A0A0D8P6"/>
<dbReference type="Gene3D" id="3.40.630.30">
    <property type="match status" value="1"/>
</dbReference>
<gene>
    <name evidence="2" type="ORF">P409_16485</name>
</gene>
<dbReference type="RefSeq" id="WP_034839464.1">
    <property type="nucleotide sequence ID" value="NZ_JANX01000197.1"/>
</dbReference>
<dbReference type="InterPro" id="IPR000182">
    <property type="entry name" value="GNAT_dom"/>
</dbReference>
<dbReference type="OrthoDB" id="5295305at2"/>